<reference evidence="1 2" key="1">
    <citation type="submission" date="2020-09" db="EMBL/GenBank/DDBJ databases">
        <title>Novel species of Mucilaginibacter isolated from a glacier on the Tibetan Plateau.</title>
        <authorList>
            <person name="Liu Q."/>
            <person name="Xin Y.-H."/>
        </authorList>
    </citation>
    <scope>NUCLEOTIDE SEQUENCE [LARGE SCALE GENOMIC DNA]</scope>
    <source>
        <strain evidence="1 2">CGMCC 1.13878</strain>
    </source>
</reference>
<evidence type="ECO:0000313" key="2">
    <source>
        <dbReference type="Proteomes" id="UP000618754"/>
    </source>
</evidence>
<dbReference type="SUPFAM" id="SSF82185">
    <property type="entry name" value="Histone H3 K4-specific methyltransferase SET7/9 N-terminal domain"/>
    <property type="match status" value="1"/>
</dbReference>
<dbReference type="EMBL" id="JACWMW010000002">
    <property type="protein sequence ID" value="MBD1385048.1"/>
    <property type="molecule type" value="Genomic_DNA"/>
</dbReference>
<evidence type="ECO:0000313" key="1">
    <source>
        <dbReference type="EMBL" id="MBD1385048.1"/>
    </source>
</evidence>
<organism evidence="1 2">
    <name type="scientific">Mucilaginibacter rigui</name>
    <dbReference type="NCBI Taxonomy" id="534635"/>
    <lineage>
        <taxon>Bacteria</taxon>
        <taxon>Pseudomonadati</taxon>
        <taxon>Bacteroidota</taxon>
        <taxon>Sphingobacteriia</taxon>
        <taxon>Sphingobacteriales</taxon>
        <taxon>Sphingobacteriaceae</taxon>
        <taxon>Mucilaginibacter</taxon>
    </lineage>
</organism>
<evidence type="ECO:0008006" key="3">
    <source>
        <dbReference type="Google" id="ProtNLM"/>
    </source>
</evidence>
<dbReference type="RefSeq" id="WP_191174947.1">
    <property type="nucleotide sequence ID" value="NZ_JACWMW010000002.1"/>
</dbReference>
<protein>
    <recommendedName>
        <fullName evidence="3">Toxin-antitoxin system YwqK family antitoxin</fullName>
    </recommendedName>
</protein>
<proteinExistence type="predicted"/>
<accession>A0ABR7X376</accession>
<comment type="caution">
    <text evidence="1">The sequence shown here is derived from an EMBL/GenBank/DDBJ whole genome shotgun (WGS) entry which is preliminary data.</text>
</comment>
<gene>
    <name evidence="1" type="ORF">IDJ75_07135</name>
</gene>
<sequence length="257" mass="29683">MLRIITCIFLSVLLTNKVSNSKEFDGSDSTLVNSIDKSAIQKKITAQASIGLLKTRLNSALERDVERPFMWDLFVSSNDTLMQFYTYKDLVIGGTNFKAFYVKVDYEDGDYQAILLVNESSASEYNSLLCYEALDSEEKYQRYSRIKQSRITIHLKKATSTKTLNYEVKKGLFLDYLSTSSVDKKWGDYQLKGLTKNHLKNGYWIEKRYDISLNKNMVEDGHYVNGQRNGEWNYSENGPVQIIKTYRDGKCMSIKYP</sequence>
<name>A0ABR7X376_9SPHI</name>
<keyword evidence="2" id="KW-1185">Reference proteome</keyword>
<dbReference type="Proteomes" id="UP000618754">
    <property type="component" value="Unassembled WGS sequence"/>
</dbReference>